<feature type="binding site" evidence="15">
    <location>
        <position position="170"/>
    </location>
    <ligand>
        <name>substrate</name>
    </ligand>
</feature>
<dbReference type="GO" id="GO:0008703">
    <property type="term" value="F:5-amino-6-(5-phosphoribosylamino)uracil reductase activity"/>
    <property type="evidence" value="ECO:0007669"/>
    <property type="project" value="UniProtKB-EC"/>
</dbReference>
<feature type="binding site" evidence="16">
    <location>
        <position position="86"/>
    </location>
    <ligand>
        <name>Zn(2+)</name>
        <dbReference type="ChEBI" id="CHEBI:29105"/>
        <note>catalytic</note>
    </ligand>
</feature>
<dbReference type="InterPro" id="IPR016193">
    <property type="entry name" value="Cytidine_deaminase-like"/>
</dbReference>
<feature type="binding site" evidence="15">
    <location>
        <position position="225"/>
    </location>
    <ligand>
        <name>NADP(+)</name>
        <dbReference type="ChEBI" id="CHEBI:58349"/>
    </ligand>
</feature>
<evidence type="ECO:0000256" key="14">
    <source>
        <dbReference type="PIRSR" id="PIRSR006769-1"/>
    </source>
</evidence>
<dbReference type="SUPFAM" id="SSF53927">
    <property type="entry name" value="Cytidine deaminase-like"/>
    <property type="match status" value="1"/>
</dbReference>
<feature type="binding site" evidence="15">
    <location>
        <position position="296"/>
    </location>
    <ligand>
        <name>substrate</name>
    </ligand>
</feature>
<dbReference type="PANTHER" id="PTHR38011">
    <property type="entry name" value="DIHYDROFOLATE REDUCTASE FAMILY PROTEIN (AFU_ORTHOLOGUE AFUA_8G06820)"/>
    <property type="match status" value="1"/>
</dbReference>
<sequence length="356" mass="39493">MKNIDRYYMQQALILANRGRLTVSPNPMVGCIIVKNGAIISEGWHSIAGKSHAEIYALNKAGSQAKDSTVYVTLEPCCHQGRTAPCTDALIKAGVKRVIVATLDPNPKVAGNGVKKLKNAGIEVNVGLLEKKAQQLNKIFFHYQKNKTPFVYAKWAMSLDGKIAVNAGDSKKISSDEAFINTHQLRNICDAILVGKQTLIEDNPSLNVRISINKLKNPTRFILFSKISEVDNNWKVLDQNIAKTIFVCSEISDKAKTQLNHLGVEYWELSSGNNQVCLESLLEKMGNMGLTSLLIEGGKRTLENFINQKLINEFDTYLSPVMIADHNPKESLCFNKVSRLGDDILINSSFKENKNV</sequence>
<protein>
    <recommendedName>
        <fullName evidence="13">Riboflavin biosynthesis protein RibD</fullName>
    </recommendedName>
    <domain>
        <recommendedName>
            <fullName evidence="13">Diaminohydroxyphosphoribosylaminopyrimidine deaminase</fullName>
            <shortName evidence="13">DRAP deaminase</shortName>
            <ecNumber evidence="13">3.5.4.26</ecNumber>
        </recommendedName>
        <alternativeName>
            <fullName evidence="13">Riboflavin-specific deaminase</fullName>
        </alternativeName>
    </domain>
    <domain>
        <recommendedName>
            <fullName evidence="13">5-amino-6-(5-phosphoribosylamino)uracil reductase</fullName>
            <ecNumber evidence="13">1.1.1.193</ecNumber>
        </recommendedName>
        <alternativeName>
            <fullName evidence="13">HTP reductase</fullName>
        </alternativeName>
    </domain>
</protein>
<evidence type="ECO:0000256" key="13">
    <source>
        <dbReference type="PIRNR" id="PIRNR006769"/>
    </source>
</evidence>
<feature type="binding site" evidence="16">
    <location>
        <position position="77"/>
    </location>
    <ligand>
        <name>Zn(2+)</name>
        <dbReference type="ChEBI" id="CHEBI:29105"/>
        <note>catalytic</note>
    </ligand>
</feature>
<dbReference type="CDD" id="cd01284">
    <property type="entry name" value="Riboflavin_deaminase-reductase"/>
    <property type="match status" value="1"/>
</dbReference>
<dbReference type="AlphaFoldDB" id="A0A1L4BQ27"/>
<dbReference type="Proteomes" id="UP000184222">
    <property type="component" value="Chromosome"/>
</dbReference>
<keyword evidence="12" id="KW-0511">Multifunctional enzyme</keyword>
<evidence type="ECO:0000256" key="9">
    <source>
        <dbReference type="ARBA" id="ARBA00022833"/>
    </source>
</evidence>
<dbReference type="UniPathway" id="UPA00275">
    <property type="reaction ID" value="UER00401"/>
</dbReference>
<evidence type="ECO:0000256" key="10">
    <source>
        <dbReference type="ARBA" id="ARBA00022857"/>
    </source>
</evidence>
<dbReference type="RefSeq" id="WP_072711138.1">
    <property type="nucleotide sequence ID" value="NZ_CP016796.1"/>
</dbReference>
<evidence type="ECO:0000256" key="16">
    <source>
        <dbReference type="PIRSR" id="PIRSR006769-3"/>
    </source>
</evidence>
<comment type="similarity">
    <text evidence="4 13">In the N-terminal section; belongs to the cytidine and deoxycytidylate deaminase family.</text>
</comment>
<dbReference type="Pfam" id="PF01872">
    <property type="entry name" value="RibD_C"/>
    <property type="match status" value="1"/>
</dbReference>
<dbReference type="GO" id="GO:0008270">
    <property type="term" value="F:zinc ion binding"/>
    <property type="evidence" value="ECO:0007669"/>
    <property type="project" value="InterPro"/>
</dbReference>
<keyword evidence="11 13" id="KW-0560">Oxidoreductase</keyword>
<evidence type="ECO:0000256" key="4">
    <source>
        <dbReference type="ARBA" id="ARBA00005259"/>
    </source>
</evidence>
<dbReference type="InterPro" id="IPR024072">
    <property type="entry name" value="DHFR-like_dom_sf"/>
</dbReference>
<feature type="binding site" evidence="15">
    <location>
        <position position="206"/>
    </location>
    <ligand>
        <name>substrate</name>
    </ligand>
</feature>
<dbReference type="FunFam" id="3.40.140.10:FF:000025">
    <property type="entry name" value="Riboflavin biosynthesis protein RibD"/>
    <property type="match status" value="1"/>
</dbReference>
<feature type="binding site" evidence="15">
    <location>
        <position position="209"/>
    </location>
    <ligand>
        <name>substrate</name>
    </ligand>
</feature>
<evidence type="ECO:0000256" key="5">
    <source>
        <dbReference type="ARBA" id="ARBA00007417"/>
    </source>
</evidence>
<evidence type="ECO:0000256" key="8">
    <source>
        <dbReference type="ARBA" id="ARBA00022801"/>
    </source>
</evidence>
<gene>
    <name evidence="18" type="ORF">F7310_00565</name>
</gene>
<keyword evidence="10 13" id="KW-0521">NADP</keyword>
<keyword evidence="19" id="KW-1185">Reference proteome</keyword>
<name>A0A1L4BQ27_9GAMM</name>
<dbReference type="PROSITE" id="PS00903">
    <property type="entry name" value="CYT_DCMP_DEAMINASES_1"/>
    <property type="match status" value="1"/>
</dbReference>
<keyword evidence="8 13" id="KW-0378">Hydrolase</keyword>
<keyword evidence="9 13" id="KW-0862">Zinc</keyword>
<dbReference type="GO" id="GO:0009231">
    <property type="term" value="P:riboflavin biosynthetic process"/>
    <property type="evidence" value="ECO:0007669"/>
    <property type="project" value="UniProtKB-UniPathway"/>
</dbReference>
<feature type="binding site" evidence="15">
    <location>
        <position position="202"/>
    </location>
    <ligand>
        <name>NADP(+)</name>
        <dbReference type="ChEBI" id="CHEBI:58349"/>
    </ligand>
</feature>
<dbReference type="Gene3D" id="3.40.430.10">
    <property type="entry name" value="Dihydrofolate Reductase, subunit A"/>
    <property type="match status" value="1"/>
</dbReference>
<dbReference type="EC" id="1.1.1.193" evidence="13"/>
<feature type="active site" description="Proton donor" evidence="14">
    <location>
        <position position="54"/>
    </location>
</feature>
<dbReference type="PANTHER" id="PTHR38011:SF7">
    <property type="entry name" value="2,5-DIAMINO-6-RIBOSYLAMINO-4(3H)-PYRIMIDINONE 5'-PHOSPHATE REDUCTASE"/>
    <property type="match status" value="1"/>
</dbReference>
<dbReference type="EMBL" id="CP016796">
    <property type="protein sequence ID" value="API85936.1"/>
    <property type="molecule type" value="Genomic_DNA"/>
</dbReference>
<dbReference type="Gene3D" id="3.40.140.10">
    <property type="entry name" value="Cytidine Deaminase, domain 2"/>
    <property type="match status" value="1"/>
</dbReference>
<dbReference type="PROSITE" id="PS51747">
    <property type="entry name" value="CYT_DCMP_DEAMINASES_2"/>
    <property type="match status" value="1"/>
</dbReference>
<keyword evidence="7 13" id="KW-0479">Metal-binding</keyword>
<dbReference type="KEGG" id="frx:F7310_00565"/>
<evidence type="ECO:0000313" key="18">
    <source>
        <dbReference type="EMBL" id="API85936.1"/>
    </source>
</evidence>
<dbReference type="InterPro" id="IPR002734">
    <property type="entry name" value="RibDG_C"/>
</dbReference>
<dbReference type="InterPro" id="IPR004794">
    <property type="entry name" value="Eubact_RibD"/>
</dbReference>
<evidence type="ECO:0000256" key="1">
    <source>
        <dbReference type="ARBA" id="ARBA00002151"/>
    </source>
</evidence>
<dbReference type="OrthoDB" id="9800865at2"/>
<dbReference type="SUPFAM" id="SSF53597">
    <property type="entry name" value="Dihydrofolate reductase-like"/>
    <property type="match status" value="1"/>
</dbReference>
<evidence type="ECO:0000256" key="3">
    <source>
        <dbReference type="ARBA" id="ARBA00004910"/>
    </source>
</evidence>
<comment type="catalytic activity">
    <reaction evidence="13">
        <text>5-amino-6-(5-phospho-D-ribitylamino)uracil + NADP(+) = 5-amino-6-(5-phospho-D-ribosylamino)uracil + NADPH + H(+)</text>
        <dbReference type="Rhea" id="RHEA:17845"/>
        <dbReference type="ChEBI" id="CHEBI:15378"/>
        <dbReference type="ChEBI" id="CHEBI:57783"/>
        <dbReference type="ChEBI" id="CHEBI:58349"/>
        <dbReference type="ChEBI" id="CHEBI:58421"/>
        <dbReference type="ChEBI" id="CHEBI:58453"/>
        <dbReference type="EC" id="1.1.1.193"/>
    </reaction>
</comment>
<feature type="binding site" evidence="16">
    <location>
        <position position="52"/>
    </location>
    <ligand>
        <name>Zn(2+)</name>
        <dbReference type="ChEBI" id="CHEBI:29105"/>
        <note>catalytic</note>
    </ligand>
</feature>
<evidence type="ECO:0000313" key="19">
    <source>
        <dbReference type="Proteomes" id="UP000184222"/>
    </source>
</evidence>
<evidence type="ECO:0000259" key="17">
    <source>
        <dbReference type="PROSITE" id="PS51747"/>
    </source>
</evidence>
<comment type="pathway">
    <text evidence="3 13">Cofactor biosynthesis; riboflavin biosynthesis; 5-amino-6-(D-ribitylamino)uracil from GTP: step 3/4.</text>
</comment>
<evidence type="ECO:0000256" key="11">
    <source>
        <dbReference type="ARBA" id="ARBA00023002"/>
    </source>
</evidence>
<reference evidence="18 19" key="1">
    <citation type="journal article" date="2016" name="Appl. Environ. Microbiol.">
        <title>Whole genome relationships among Francisella bacteria of diverse origin define new species and provide specific regions for detection.</title>
        <authorList>
            <person name="Challacombe J.F."/>
            <person name="Petersen J.M."/>
            <person name="Gallegos-Graves V."/>
            <person name="Hodge D."/>
            <person name="Pillai S."/>
            <person name="Kuske C.R."/>
        </authorList>
    </citation>
    <scope>NUCLEOTIDE SEQUENCE [LARGE SCALE GENOMIC DNA]</scope>
    <source>
        <strain evidence="19">TX07-7310</strain>
    </source>
</reference>
<comment type="pathway">
    <text evidence="2 13">Cofactor biosynthesis; riboflavin biosynthesis; 5-amino-6-(D-ribitylamino)uracil from GTP: step 2/4.</text>
</comment>
<evidence type="ECO:0000256" key="15">
    <source>
        <dbReference type="PIRSR" id="PIRSR006769-2"/>
    </source>
</evidence>
<evidence type="ECO:0000256" key="2">
    <source>
        <dbReference type="ARBA" id="ARBA00004882"/>
    </source>
</evidence>
<comment type="cofactor">
    <cofactor evidence="13 16">
        <name>Zn(2+)</name>
        <dbReference type="ChEBI" id="CHEBI:29105"/>
    </cofactor>
    <text evidence="13 16">Binds 1 zinc ion.</text>
</comment>
<comment type="catalytic activity">
    <reaction evidence="13">
        <text>2,5-diamino-6-hydroxy-4-(5-phosphoribosylamino)-pyrimidine + H2O + H(+) = 5-amino-6-(5-phospho-D-ribosylamino)uracil + NH4(+)</text>
        <dbReference type="Rhea" id="RHEA:21868"/>
        <dbReference type="ChEBI" id="CHEBI:15377"/>
        <dbReference type="ChEBI" id="CHEBI:15378"/>
        <dbReference type="ChEBI" id="CHEBI:28938"/>
        <dbReference type="ChEBI" id="CHEBI:58453"/>
        <dbReference type="ChEBI" id="CHEBI:58614"/>
        <dbReference type="EC" id="3.5.4.26"/>
    </reaction>
</comment>
<feature type="domain" description="CMP/dCMP-type deaminase" evidence="17">
    <location>
        <begin position="3"/>
        <end position="125"/>
    </location>
</feature>
<dbReference type="STRING" id="573570.F7310_00565"/>
<dbReference type="InterPro" id="IPR016192">
    <property type="entry name" value="APOBEC/CMP_deaminase_Zn-bd"/>
</dbReference>
<feature type="binding site" evidence="15">
    <location>
        <position position="156"/>
    </location>
    <ligand>
        <name>NADP(+)</name>
        <dbReference type="ChEBI" id="CHEBI:58349"/>
    </ligand>
</feature>
<feature type="binding site" evidence="15">
    <location>
        <position position="198"/>
    </location>
    <ligand>
        <name>NADP(+)</name>
        <dbReference type="ChEBI" id="CHEBI:58349"/>
    </ligand>
</feature>
<organism evidence="18 19">
    <name type="scientific">Francisella uliginis</name>
    <dbReference type="NCBI Taxonomy" id="573570"/>
    <lineage>
        <taxon>Bacteria</taxon>
        <taxon>Pseudomonadati</taxon>
        <taxon>Pseudomonadota</taxon>
        <taxon>Gammaproteobacteria</taxon>
        <taxon>Thiotrichales</taxon>
        <taxon>Francisellaceae</taxon>
        <taxon>Francisella</taxon>
    </lineage>
</organism>
<dbReference type="PIRSF" id="PIRSF006769">
    <property type="entry name" value="RibD"/>
    <property type="match status" value="1"/>
</dbReference>
<proteinExistence type="inferred from homology"/>
<comment type="function">
    <text evidence="1 13">Converts 2,5-diamino-6-(ribosylamino)-4(3h)-pyrimidinone 5'-phosphate into 5-amino-6-(ribosylamino)-2,4(1h,3h)-pyrimidinedione 5'-phosphate.</text>
</comment>
<evidence type="ECO:0000256" key="6">
    <source>
        <dbReference type="ARBA" id="ARBA00022619"/>
    </source>
</evidence>
<dbReference type="EC" id="3.5.4.26" evidence="13"/>
<keyword evidence="6 13" id="KW-0686">Riboflavin biosynthesis</keyword>
<dbReference type="InterPro" id="IPR050765">
    <property type="entry name" value="Riboflavin_Biosynth_HTPR"/>
</dbReference>
<evidence type="ECO:0000256" key="7">
    <source>
        <dbReference type="ARBA" id="ARBA00022723"/>
    </source>
</evidence>
<accession>A0A1L4BQ27</accession>
<evidence type="ECO:0000256" key="12">
    <source>
        <dbReference type="ARBA" id="ARBA00023268"/>
    </source>
</evidence>
<dbReference type="InterPro" id="IPR002125">
    <property type="entry name" value="CMP_dCMP_dom"/>
</dbReference>
<dbReference type="Pfam" id="PF00383">
    <property type="entry name" value="dCMP_cyt_deam_1"/>
    <property type="match status" value="1"/>
</dbReference>
<feature type="binding site" evidence="15">
    <location>
        <position position="186"/>
    </location>
    <ligand>
        <name>substrate</name>
    </ligand>
</feature>
<comment type="similarity">
    <text evidence="5 13">In the C-terminal section; belongs to the HTP reductase family.</text>
</comment>
<dbReference type="GO" id="GO:0008835">
    <property type="term" value="F:diaminohydroxyphosphoribosylaminopyrimidine deaminase activity"/>
    <property type="evidence" value="ECO:0007669"/>
    <property type="project" value="UniProtKB-EC"/>
</dbReference>
<dbReference type="NCBIfam" id="TIGR00326">
    <property type="entry name" value="eubact_ribD"/>
    <property type="match status" value="1"/>
</dbReference>